<evidence type="ECO:0000313" key="1">
    <source>
        <dbReference type="EMBL" id="GMF02057.1"/>
    </source>
</evidence>
<evidence type="ECO:0000313" key="2">
    <source>
        <dbReference type="Proteomes" id="UP001165064"/>
    </source>
</evidence>
<organism evidence="1 2">
    <name type="scientific">Ambrosiozyma monospora</name>
    <name type="common">Yeast</name>
    <name type="synonym">Endomycopsis monosporus</name>
    <dbReference type="NCBI Taxonomy" id="43982"/>
    <lineage>
        <taxon>Eukaryota</taxon>
        <taxon>Fungi</taxon>
        <taxon>Dikarya</taxon>
        <taxon>Ascomycota</taxon>
        <taxon>Saccharomycotina</taxon>
        <taxon>Pichiomycetes</taxon>
        <taxon>Pichiales</taxon>
        <taxon>Pichiaceae</taxon>
        <taxon>Ambrosiozyma</taxon>
    </lineage>
</organism>
<protein>
    <submittedName>
        <fullName evidence="1">Unnamed protein product</fullName>
    </submittedName>
</protein>
<accession>A0ACB5U5Y5</accession>
<comment type="caution">
    <text evidence="1">The sequence shown here is derived from an EMBL/GenBank/DDBJ whole genome shotgun (WGS) entry which is preliminary data.</text>
</comment>
<dbReference type="EMBL" id="BSXS01012291">
    <property type="protein sequence ID" value="GMF02057.1"/>
    <property type="molecule type" value="Genomic_DNA"/>
</dbReference>
<gene>
    <name evidence="1" type="ORF">Amon02_001134000</name>
</gene>
<proteinExistence type="predicted"/>
<keyword evidence="2" id="KW-1185">Reference proteome</keyword>
<name>A0ACB5U5Y5_AMBMO</name>
<reference evidence="1" key="1">
    <citation type="submission" date="2023-04" db="EMBL/GenBank/DDBJ databases">
        <title>Ambrosiozyma monospora NBRC 10751.</title>
        <authorList>
            <person name="Ichikawa N."/>
            <person name="Sato H."/>
            <person name="Tonouchi N."/>
        </authorList>
    </citation>
    <scope>NUCLEOTIDE SEQUENCE</scope>
    <source>
        <strain evidence="1">NBRC 10751</strain>
    </source>
</reference>
<sequence>MLSASRPLLANTKGDSQSFLGDQLNFCFPTDNNSPISNSTPPLQPDTESDTELEITLYSSSPHSNSNSNPHSHSHLPLHSQQDQEKVKFSAPNHSISYSNNHIFLNSRDSALFNSFHQSQSHTTEPESPLLPGFNSKSTFPISSVSSPTRSSSKTSTLDTISKMVRFVPRKKKSSTKNRKKSKSLKSKRSASYVVYDEPYDSDETDEYELSSSLQ</sequence>
<dbReference type="Proteomes" id="UP001165064">
    <property type="component" value="Unassembled WGS sequence"/>
</dbReference>